<evidence type="ECO:0000256" key="1">
    <source>
        <dbReference type="SAM" id="MobiDB-lite"/>
    </source>
</evidence>
<protein>
    <submittedName>
        <fullName evidence="2">Uncharacterized protein</fullName>
    </submittedName>
</protein>
<keyword evidence="3" id="KW-1185">Reference proteome</keyword>
<dbReference type="EMBL" id="CAMGYJ010000009">
    <property type="protein sequence ID" value="CAI0474691.1"/>
    <property type="molecule type" value="Genomic_DNA"/>
</dbReference>
<reference evidence="2" key="1">
    <citation type="submission" date="2022-08" db="EMBL/GenBank/DDBJ databases">
        <authorList>
            <person name="Gutierrez-Valencia J."/>
        </authorList>
    </citation>
    <scope>NUCLEOTIDE SEQUENCE</scope>
</reference>
<feature type="compositionally biased region" description="Basic and acidic residues" evidence="1">
    <location>
        <begin position="36"/>
        <end position="45"/>
    </location>
</feature>
<feature type="compositionally biased region" description="Acidic residues" evidence="1">
    <location>
        <begin position="46"/>
        <end position="59"/>
    </location>
</feature>
<accession>A0AAV0PUN5</accession>
<name>A0AAV0PUN5_9ROSI</name>
<dbReference type="AlphaFoldDB" id="A0AAV0PUN5"/>
<comment type="caution">
    <text evidence="2">The sequence shown here is derived from an EMBL/GenBank/DDBJ whole genome shotgun (WGS) entry which is preliminary data.</text>
</comment>
<evidence type="ECO:0000313" key="3">
    <source>
        <dbReference type="Proteomes" id="UP001154282"/>
    </source>
</evidence>
<gene>
    <name evidence="2" type="ORF">LITE_LOCUS40150</name>
</gene>
<proteinExistence type="predicted"/>
<dbReference type="Proteomes" id="UP001154282">
    <property type="component" value="Unassembled WGS sequence"/>
</dbReference>
<evidence type="ECO:0000313" key="2">
    <source>
        <dbReference type="EMBL" id="CAI0474691.1"/>
    </source>
</evidence>
<organism evidence="2 3">
    <name type="scientific">Linum tenue</name>
    <dbReference type="NCBI Taxonomy" id="586396"/>
    <lineage>
        <taxon>Eukaryota</taxon>
        <taxon>Viridiplantae</taxon>
        <taxon>Streptophyta</taxon>
        <taxon>Embryophyta</taxon>
        <taxon>Tracheophyta</taxon>
        <taxon>Spermatophyta</taxon>
        <taxon>Magnoliopsida</taxon>
        <taxon>eudicotyledons</taxon>
        <taxon>Gunneridae</taxon>
        <taxon>Pentapetalae</taxon>
        <taxon>rosids</taxon>
        <taxon>fabids</taxon>
        <taxon>Malpighiales</taxon>
        <taxon>Linaceae</taxon>
        <taxon>Linum</taxon>
    </lineage>
</organism>
<sequence>MALTPGDTEGGEVGLKAVDPEKTDPGLGIEAGDADEGARVVHERSDEGEDKEEEAEDDAVEGRVGHPGDVIGGQGREVGGLGLGLVGGDEGGNGVAFRGSRGRRGGRWVVGGVGAVAAGREDPLQHGLGGGGGGRRRVGSFGTQLIMLQLVHT</sequence>
<feature type="region of interest" description="Disordered" evidence="1">
    <location>
        <begin position="1"/>
        <end position="76"/>
    </location>
</feature>